<organism evidence="12 13">
    <name type="scientific">Photobacterium sanguinicancri</name>
    <dbReference type="NCBI Taxonomy" id="875932"/>
    <lineage>
        <taxon>Bacteria</taxon>
        <taxon>Pseudomonadati</taxon>
        <taxon>Pseudomonadota</taxon>
        <taxon>Gammaproteobacteria</taxon>
        <taxon>Vibrionales</taxon>
        <taxon>Vibrionaceae</taxon>
        <taxon>Photobacterium</taxon>
    </lineage>
</organism>
<evidence type="ECO:0000259" key="11">
    <source>
        <dbReference type="PROSITE" id="PS50110"/>
    </source>
</evidence>
<comment type="caution">
    <text evidence="12">The sequence shown here is derived from an EMBL/GenBank/DDBJ whole genome shotgun (WGS) entry which is preliminary data.</text>
</comment>
<name>A0AAW7Y1P6_9GAMM</name>
<dbReference type="GO" id="GO:0000156">
    <property type="term" value="F:phosphorelay response regulator activity"/>
    <property type="evidence" value="ECO:0007669"/>
    <property type="project" value="TreeGrafter"/>
</dbReference>
<proteinExistence type="predicted"/>
<dbReference type="PANTHER" id="PTHR45526">
    <property type="entry name" value="TRANSCRIPTIONAL REGULATORY PROTEIN DPIA"/>
    <property type="match status" value="1"/>
</dbReference>
<evidence type="ECO:0000256" key="1">
    <source>
        <dbReference type="ARBA" id="ARBA00004496"/>
    </source>
</evidence>
<dbReference type="EMBL" id="JAUOPU010000003">
    <property type="protein sequence ID" value="MDO6541646.1"/>
    <property type="molecule type" value="Genomic_DNA"/>
</dbReference>
<dbReference type="RefSeq" id="WP_303498435.1">
    <property type="nucleotide sequence ID" value="NZ_JAUOPU010000003.1"/>
</dbReference>
<keyword evidence="5 9" id="KW-0805">Transcription regulation</keyword>
<dbReference type="GO" id="GO:0005737">
    <property type="term" value="C:cytoplasm"/>
    <property type="evidence" value="ECO:0007669"/>
    <property type="project" value="UniProtKB-SubCell"/>
</dbReference>
<evidence type="ECO:0000313" key="13">
    <source>
        <dbReference type="Proteomes" id="UP001170624"/>
    </source>
</evidence>
<keyword evidence="7 9" id="KW-0010">Activator</keyword>
<evidence type="ECO:0000256" key="5">
    <source>
        <dbReference type="ARBA" id="ARBA00023015"/>
    </source>
</evidence>
<dbReference type="SMART" id="SM00448">
    <property type="entry name" value="REC"/>
    <property type="match status" value="1"/>
</dbReference>
<reference evidence="12" key="1">
    <citation type="submission" date="2023-07" db="EMBL/GenBank/DDBJ databases">
        <title>Genome content predicts the carbon catabolic preferences of heterotrophic bacteria.</title>
        <authorList>
            <person name="Gralka M."/>
        </authorList>
    </citation>
    <scope>NUCLEOTIDE SEQUENCE</scope>
    <source>
        <strain evidence="12">G2M05</strain>
    </source>
</reference>
<dbReference type="GO" id="GO:0003677">
    <property type="term" value="F:DNA binding"/>
    <property type="evidence" value="ECO:0007669"/>
    <property type="project" value="UniProtKB-KW"/>
</dbReference>
<dbReference type="PROSITE" id="PS50110">
    <property type="entry name" value="RESPONSE_REGULATORY"/>
    <property type="match status" value="1"/>
</dbReference>
<keyword evidence="8 9" id="KW-0804">Transcription</keyword>
<comment type="subcellular location">
    <subcellularLocation>
        <location evidence="1 9">Cytoplasm</location>
    </subcellularLocation>
</comment>
<dbReference type="PANTHER" id="PTHR45526:SF1">
    <property type="entry name" value="TRANSCRIPTIONAL REGULATORY PROTEIN DCUR-RELATED"/>
    <property type="match status" value="1"/>
</dbReference>
<evidence type="ECO:0000256" key="8">
    <source>
        <dbReference type="ARBA" id="ARBA00023163"/>
    </source>
</evidence>
<dbReference type="InterPro" id="IPR036390">
    <property type="entry name" value="WH_DNA-bd_sf"/>
</dbReference>
<evidence type="ECO:0000256" key="3">
    <source>
        <dbReference type="ARBA" id="ARBA00022553"/>
    </source>
</evidence>
<dbReference type="SUPFAM" id="SSF46785">
    <property type="entry name" value="Winged helix' DNA-binding domain"/>
    <property type="match status" value="1"/>
</dbReference>
<evidence type="ECO:0000256" key="9">
    <source>
        <dbReference type="PIRNR" id="PIRNR006171"/>
    </source>
</evidence>
<sequence length="230" mass="26181">MTKITVMLLEDDVRASYTLESTINQHPDFTVVAISETCSEALSQYNAYKPTLVFVDISLPDGNGIDVIRQLREQNAECDFIMTTAERETTTVERAVQLGVIDYLVKPIRMSRVNQALEDYKQYKQQFARTATVDQGEIDQILRKAPTKQSRQTPKGIDATTLASLKTILLQENLHDFSADEIGNLMNVSRITARRYLEFLESEGLIRLVLNYNTGGRPRRLYQIISQDLK</sequence>
<dbReference type="Gene3D" id="3.40.50.2300">
    <property type="match status" value="1"/>
</dbReference>
<dbReference type="SUPFAM" id="SSF52172">
    <property type="entry name" value="CheY-like"/>
    <property type="match status" value="1"/>
</dbReference>
<evidence type="ECO:0000313" key="12">
    <source>
        <dbReference type="EMBL" id="MDO6541646.1"/>
    </source>
</evidence>
<dbReference type="Pfam" id="PF00072">
    <property type="entry name" value="Response_reg"/>
    <property type="match status" value="1"/>
</dbReference>
<dbReference type="InterPro" id="IPR011006">
    <property type="entry name" value="CheY-like_superfamily"/>
</dbReference>
<dbReference type="GO" id="GO:0003700">
    <property type="term" value="F:DNA-binding transcription factor activity"/>
    <property type="evidence" value="ECO:0007669"/>
    <property type="project" value="InterPro"/>
</dbReference>
<accession>A0AAW7Y1P6</accession>
<evidence type="ECO:0000256" key="4">
    <source>
        <dbReference type="ARBA" id="ARBA00023012"/>
    </source>
</evidence>
<keyword evidence="4 9" id="KW-0902">Two-component regulatory system</keyword>
<dbReference type="AlphaFoldDB" id="A0AAW7Y1P6"/>
<evidence type="ECO:0000256" key="6">
    <source>
        <dbReference type="ARBA" id="ARBA00023125"/>
    </source>
</evidence>
<dbReference type="InterPro" id="IPR051271">
    <property type="entry name" value="2C-system_Tx_regulators"/>
</dbReference>
<dbReference type="InterPro" id="IPR001789">
    <property type="entry name" value="Sig_transdc_resp-reg_receiver"/>
</dbReference>
<evidence type="ECO:0000256" key="7">
    <source>
        <dbReference type="ARBA" id="ARBA00023159"/>
    </source>
</evidence>
<keyword evidence="3 10" id="KW-0597">Phosphoprotein</keyword>
<keyword evidence="2 9" id="KW-0963">Cytoplasm</keyword>
<evidence type="ECO:0000256" key="10">
    <source>
        <dbReference type="PROSITE-ProRule" id="PRU00169"/>
    </source>
</evidence>
<protein>
    <recommendedName>
        <fullName evidence="9">Transcriptional regulatory protein</fullName>
    </recommendedName>
</protein>
<dbReference type="PIRSF" id="PIRSF006171">
    <property type="entry name" value="RR_citrat_malat"/>
    <property type="match status" value="1"/>
</dbReference>
<keyword evidence="6 9" id="KW-0238">DNA-binding</keyword>
<feature type="domain" description="Response regulatory" evidence="11">
    <location>
        <begin position="5"/>
        <end position="121"/>
    </location>
</feature>
<gene>
    <name evidence="12" type="ORF">Q4568_03835</name>
</gene>
<evidence type="ECO:0000256" key="2">
    <source>
        <dbReference type="ARBA" id="ARBA00022490"/>
    </source>
</evidence>
<feature type="modified residue" description="4-aspartylphosphate" evidence="10">
    <location>
        <position position="56"/>
    </location>
</feature>
<dbReference type="Proteomes" id="UP001170624">
    <property type="component" value="Unassembled WGS sequence"/>
</dbReference>
<dbReference type="InterPro" id="IPR024187">
    <property type="entry name" value="Sig_transdc_resp-reg_cit/mal"/>
</dbReference>